<organism evidence="3 4">
    <name type="scientific">Candidatus Thiodiazotropha endolucinida</name>
    <dbReference type="NCBI Taxonomy" id="1655433"/>
    <lineage>
        <taxon>Bacteria</taxon>
        <taxon>Pseudomonadati</taxon>
        <taxon>Pseudomonadota</taxon>
        <taxon>Gammaproteobacteria</taxon>
        <taxon>Chromatiales</taxon>
        <taxon>Sedimenticolaceae</taxon>
        <taxon>Candidatus Thiodiazotropha</taxon>
    </lineage>
</organism>
<dbReference type="PANTHER" id="PTHR33371">
    <property type="entry name" value="INTERMEMBRANE PHOSPHOLIPID TRANSPORT SYSTEM BINDING PROTEIN MLAD-RELATED"/>
    <property type="match status" value="1"/>
</dbReference>
<dbReference type="AlphaFoldDB" id="A0A7Z1AFZ3"/>
<accession>A0A7Z1AFZ3</accession>
<keyword evidence="1" id="KW-0472">Membrane</keyword>
<gene>
    <name evidence="3" type="primary">mlaD</name>
    <name evidence="3" type="ORF">CODIS_17770</name>
</gene>
<protein>
    <submittedName>
        <fullName evidence="3">Putative phospholipid ABC transporter-binding protein MlaD</fullName>
    </submittedName>
</protein>
<evidence type="ECO:0000313" key="4">
    <source>
        <dbReference type="Proteomes" id="UP000094769"/>
    </source>
</evidence>
<feature type="transmembrane region" description="Helical" evidence="1">
    <location>
        <begin position="6"/>
        <end position="25"/>
    </location>
</feature>
<dbReference type="InterPro" id="IPR030970">
    <property type="entry name" value="ABC_MlaD"/>
</dbReference>
<name>A0A7Z1AFZ3_9GAMM</name>
<keyword evidence="1" id="KW-1133">Transmembrane helix</keyword>
<evidence type="ECO:0000313" key="3">
    <source>
        <dbReference type="EMBL" id="ODJ88003.1"/>
    </source>
</evidence>
<dbReference type="GO" id="GO:0005548">
    <property type="term" value="F:phospholipid transporter activity"/>
    <property type="evidence" value="ECO:0007669"/>
    <property type="project" value="TreeGrafter"/>
</dbReference>
<comment type="caution">
    <text evidence="3">The sequence shown here is derived from an EMBL/GenBank/DDBJ whole genome shotgun (WGS) entry which is preliminary data.</text>
</comment>
<evidence type="ECO:0000256" key="1">
    <source>
        <dbReference type="SAM" id="Phobius"/>
    </source>
</evidence>
<feature type="domain" description="Mce/MlaD" evidence="2">
    <location>
        <begin position="39"/>
        <end position="117"/>
    </location>
</feature>
<dbReference type="EMBL" id="MARB01000008">
    <property type="protein sequence ID" value="ODJ88003.1"/>
    <property type="molecule type" value="Genomic_DNA"/>
</dbReference>
<keyword evidence="4" id="KW-1185">Reference proteome</keyword>
<dbReference type="PANTHER" id="PTHR33371:SF4">
    <property type="entry name" value="INTERMEMBRANE PHOSPHOLIPID TRANSPORT SYSTEM BINDING PROTEIN MLAD"/>
    <property type="match status" value="1"/>
</dbReference>
<dbReference type="Pfam" id="PF02470">
    <property type="entry name" value="MlaD"/>
    <property type="match status" value="1"/>
</dbReference>
<keyword evidence="1" id="KW-0812">Transmembrane</keyword>
<dbReference type="RefSeq" id="WP_069123967.1">
    <property type="nucleotide sequence ID" value="NZ_MARB01000008.1"/>
</dbReference>
<proteinExistence type="predicted"/>
<dbReference type="OrthoDB" id="9788420at2"/>
<evidence type="ECO:0000259" key="2">
    <source>
        <dbReference type="Pfam" id="PF02470"/>
    </source>
</evidence>
<reference evidence="3 4" key="1">
    <citation type="submission" date="2016-06" db="EMBL/GenBank/DDBJ databases">
        <title>Genome sequence of endosymbiont of Candidatus Endolucinida thiodiazotropha.</title>
        <authorList>
            <person name="Poehlein A."/>
            <person name="Koenig S."/>
            <person name="Heiden S.E."/>
            <person name="Thuermer A."/>
            <person name="Voget S."/>
            <person name="Daniel R."/>
            <person name="Markert S."/>
            <person name="Gros O."/>
            <person name="Schweder T."/>
        </authorList>
    </citation>
    <scope>NUCLEOTIDE SEQUENCE [LARGE SCALE GENOMIC DNA]</scope>
    <source>
        <strain evidence="3 4">COS</strain>
    </source>
</reference>
<dbReference type="InterPro" id="IPR003399">
    <property type="entry name" value="Mce/MlaD"/>
</dbReference>
<sequence>MNTRGLEITVGAFMAAGLIALFFLAMQVSNLASITAGEGYEVKARFDNIGGLKVRSPVSMAGVRIGRVVGISYDQENFEAVVTMSIDPAYSQIPDDSIAKIYTSGLLGEQYVGLDPGGSLESLQGGSELMMTQSALVLEEIIGQFLFSKAEENAIKDEL</sequence>
<dbReference type="NCBIfam" id="TIGR04430">
    <property type="entry name" value="OM_asym_MlaD"/>
    <property type="match status" value="1"/>
</dbReference>
<dbReference type="InterPro" id="IPR052336">
    <property type="entry name" value="MlaD_Phospholipid_Transporter"/>
</dbReference>
<dbReference type="Proteomes" id="UP000094769">
    <property type="component" value="Unassembled WGS sequence"/>
</dbReference>
<dbReference type="GO" id="GO:0005543">
    <property type="term" value="F:phospholipid binding"/>
    <property type="evidence" value="ECO:0007669"/>
    <property type="project" value="TreeGrafter"/>
</dbReference>